<name>A0A5C6EJJ0_9BACT</name>
<dbReference type="Pfam" id="PF02321">
    <property type="entry name" value="OEP"/>
    <property type="match status" value="1"/>
</dbReference>
<comment type="caution">
    <text evidence="2">The sequence shown here is derived from an EMBL/GenBank/DDBJ whole genome shotgun (WGS) entry which is preliminary data.</text>
</comment>
<dbReference type="Proteomes" id="UP000317977">
    <property type="component" value="Unassembled WGS sequence"/>
</dbReference>
<dbReference type="SUPFAM" id="SSF56954">
    <property type="entry name" value="Outer membrane efflux proteins (OEP)"/>
    <property type="match status" value="1"/>
</dbReference>
<evidence type="ECO:0000313" key="3">
    <source>
        <dbReference type="Proteomes" id="UP000317977"/>
    </source>
</evidence>
<proteinExistence type="inferred from homology"/>
<dbReference type="PANTHER" id="PTHR30203:SF33">
    <property type="entry name" value="BLR4455 PROTEIN"/>
    <property type="match status" value="1"/>
</dbReference>
<comment type="similarity">
    <text evidence="1">Belongs to the outer membrane factor (OMF) (TC 1.B.17) family.</text>
</comment>
<dbReference type="InterPro" id="IPR003423">
    <property type="entry name" value="OMP_efflux"/>
</dbReference>
<evidence type="ECO:0000256" key="1">
    <source>
        <dbReference type="ARBA" id="ARBA00007613"/>
    </source>
</evidence>
<dbReference type="AlphaFoldDB" id="A0A5C6EJJ0"/>
<accession>A0A5C6EJJ0</accession>
<dbReference type="EMBL" id="SJPX01000004">
    <property type="protein sequence ID" value="TWU49212.1"/>
    <property type="molecule type" value="Genomic_DNA"/>
</dbReference>
<dbReference type="Gene3D" id="1.20.1600.10">
    <property type="entry name" value="Outer membrane efflux proteins (OEP)"/>
    <property type="match status" value="1"/>
</dbReference>
<sequence length="673" mass="74354">MRRPDGPGNVDWETDVKLRNCCKPLLFAIGSMVVVATAHPSTAQTPQQPEIQRTGTPQPISIATLQKVWETSSTPIMVPPSSLSRSMSSFDDIPPPISHGPFDGQLHSYRARAYGIPDSPEPIDAQVIEQNPYSVVSLENWWDPLLAGPLGIAPQTMQVDVGGLAQTAIASSPYIRGILTQPHIRQNDLVIADANFDTLAFVEGKFADTSDPIGSLLTTGNAFGRYRDQTFSSSMGLRKKGHAGTQFELIQRGGFQDNNSTFLVPNPQGTTRLEVNVTQPLMKDRGRAVNDIRVLLARIDVQIATSEVRSSLESHLVDVSAAYWNLYQSRAQWLQRSRLLANASELSEILRARGEVDAFKRQILRADAAVASRRADLVRSETEIRNAQAQLRLLTGDPQLLQTNRWELLPSERPLVEAVTLSTRQATITALDNRTDIAESIRKVQATSAGVGVAKNQVLPRLDLILSTYVAGLDTNSNTFGAFENQFSTGRPSFAAGLLFERPVGNRAAEARLNRNRWELTRSIFEFQQAAETAFTEVEVAVRETHTAFNEMIAKKQAIDAANREVDYLKQRWQWLPDPNESAVLLIEDLLDAQERLTDEEESFVRAQVAYALSWVQLRRSMGVLLRFDGAGINGVPDEAIQDGMIAEELLCDPVDSSELESGEIVSDEVISQ</sequence>
<organism evidence="2 3">
    <name type="scientific">Rubripirellula reticaptiva</name>
    <dbReference type="NCBI Taxonomy" id="2528013"/>
    <lineage>
        <taxon>Bacteria</taxon>
        <taxon>Pseudomonadati</taxon>
        <taxon>Planctomycetota</taxon>
        <taxon>Planctomycetia</taxon>
        <taxon>Pirellulales</taxon>
        <taxon>Pirellulaceae</taxon>
        <taxon>Rubripirellula</taxon>
    </lineage>
</organism>
<evidence type="ECO:0000313" key="2">
    <source>
        <dbReference type="EMBL" id="TWU49212.1"/>
    </source>
</evidence>
<dbReference type="PANTHER" id="PTHR30203">
    <property type="entry name" value="OUTER MEMBRANE CATION EFFLUX PROTEIN"/>
    <property type="match status" value="1"/>
</dbReference>
<gene>
    <name evidence="2" type="ORF">Poly59_38260</name>
</gene>
<protein>
    <submittedName>
        <fullName evidence="2">Outer membrane efflux protein</fullName>
    </submittedName>
</protein>
<reference evidence="2 3" key="1">
    <citation type="submission" date="2019-02" db="EMBL/GenBank/DDBJ databases">
        <title>Deep-cultivation of Planctomycetes and their phenomic and genomic characterization uncovers novel biology.</title>
        <authorList>
            <person name="Wiegand S."/>
            <person name="Jogler M."/>
            <person name="Boedeker C."/>
            <person name="Pinto D."/>
            <person name="Vollmers J."/>
            <person name="Rivas-Marin E."/>
            <person name="Kohn T."/>
            <person name="Peeters S.H."/>
            <person name="Heuer A."/>
            <person name="Rast P."/>
            <person name="Oberbeckmann S."/>
            <person name="Bunk B."/>
            <person name="Jeske O."/>
            <person name="Meyerdierks A."/>
            <person name="Storesund J.E."/>
            <person name="Kallscheuer N."/>
            <person name="Luecker S."/>
            <person name="Lage O.M."/>
            <person name="Pohl T."/>
            <person name="Merkel B.J."/>
            <person name="Hornburger P."/>
            <person name="Mueller R.-W."/>
            <person name="Bruemmer F."/>
            <person name="Labrenz M."/>
            <person name="Spormann A.M."/>
            <person name="Op Den Camp H."/>
            <person name="Overmann J."/>
            <person name="Amann R."/>
            <person name="Jetten M.S.M."/>
            <person name="Mascher T."/>
            <person name="Medema M.H."/>
            <person name="Devos D.P."/>
            <person name="Kaster A.-K."/>
            <person name="Ovreas L."/>
            <person name="Rohde M."/>
            <person name="Galperin M.Y."/>
            <person name="Jogler C."/>
        </authorList>
    </citation>
    <scope>NUCLEOTIDE SEQUENCE [LARGE SCALE GENOMIC DNA]</scope>
    <source>
        <strain evidence="2 3">Poly59</strain>
    </source>
</reference>
<dbReference type="InterPro" id="IPR010131">
    <property type="entry name" value="MdtP/NodT-like"/>
</dbReference>
<dbReference type="GO" id="GO:0015562">
    <property type="term" value="F:efflux transmembrane transporter activity"/>
    <property type="evidence" value="ECO:0007669"/>
    <property type="project" value="InterPro"/>
</dbReference>
<keyword evidence="3" id="KW-1185">Reference proteome</keyword>